<evidence type="ECO:0000313" key="2">
    <source>
        <dbReference type="EMBL" id="TCP24931.1"/>
    </source>
</evidence>
<dbReference type="PANTHER" id="PTHR43798:SF33">
    <property type="entry name" value="HYDROLASE, PUTATIVE (AFU_ORTHOLOGUE AFUA_2G14860)-RELATED"/>
    <property type="match status" value="1"/>
</dbReference>
<dbReference type="RefSeq" id="WP_132746829.1">
    <property type="nucleotide sequence ID" value="NZ_SLXK01000022.1"/>
</dbReference>
<protein>
    <submittedName>
        <fullName evidence="2">Pimeloyl-ACP methyl ester carboxylesterase</fullName>
    </submittedName>
</protein>
<accession>A0A4R2NTP8</accession>
<dbReference type="Gene3D" id="3.40.50.1820">
    <property type="entry name" value="alpha/beta hydrolase"/>
    <property type="match status" value="1"/>
</dbReference>
<feature type="domain" description="AB hydrolase-1" evidence="1">
    <location>
        <begin position="24"/>
        <end position="132"/>
    </location>
</feature>
<keyword evidence="3" id="KW-1185">Reference proteome</keyword>
<dbReference type="InterPro" id="IPR036388">
    <property type="entry name" value="WH-like_DNA-bd_sf"/>
</dbReference>
<evidence type="ECO:0000313" key="3">
    <source>
        <dbReference type="Proteomes" id="UP000295416"/>
    </source>
</evidence>
<dbReference type="GO" id="GO:0047372">
    <property type="term" value="F:monoacylglycerol lipase activity"/>
    <property type="evidence" value="ECO:0007669"/>
    <property type="project" value="TreeGrafter"/>
</dbReference>
<comment type="caution">
    <text evidence="2">The sequence shown here is derived from an EMBL/GenBank/DDBJ whole genome shotgun (WGS) entry which is preliminary data.</text>
</comment>
<reference evidence="2 3" key="1">
    <citation type="submission" date="2019-03" db="EMBL/GenBank/DDBJ databases">
        <title>Genomic Encyclopedia of Type Strains, Phase IV (KMG-IV): sequencing the most valuable type-strain genomes for metagenomic binning, comparative biology and taxonomic classification.</title>
        <authorList>
            <person name="Goeker M."/>
        </authorList>
    </citation>
    <scope>NUCLEOTIDE SEQUENCE [LARGE SCALE GENOMIC DNA]</scope>
    <source>
        <strain evidence="2 3">DSM 19377</strain>
    </source>
</reference>
<dbReference type="PRINTS" id="PR00111">
    <property type="entry name" value="ABHYDROLASE"/>
</dbReference>
<dbReference type="Proteomes" id="UP000295416">
    <property type="component" value="Unassembled WGS sequence"/>
</dbReference>
<dbReference type="Gene3D" id="1.10.10.10">
    <property type="entry name" value="Winged helix-like DNA-binding domain superfamily/Winged helix DNA-binding domain"/>
    <property type="match status" value="1"/>
</dbReference>
<dbReference type="Pfam" id="PF00561">
    <property type="entry name" value="Abhydrolase_1"/>
    <property type="match status" value="1"/>
</dbReference>
<organism evidence="2 3">
    <name type="scientific">Scopulibacillus darangshiensis</name>
    <dbReference type="NCBI Taxonomy" id="442528"/>
    <lineage>
        <taxon>Bacteria</taxon>
        <taxon>Bacillati</taxon>
        <taxon>Bacillota</taxon>
        <taxon>Bacilli</taxon>
        <taxon>Bacillales</taxon>
        <taxon>Sporolactobacillaceae</taxon>
        <taxon>Scopulibacillus</taxon>
    </lineage>
</organism>
<evidence type="ECO:0000259" key="1">
    <source>
        <dbReference type="Pfam" id="PF00561"/>
    </source>
</evidence>
<dbReference type="PANTHER" id="PTHR43798">
    <property type="entry name" value="MONOACYLGLYCEROL LIPASE"/>
    <property type="match status" value="1"/>
</dbReference>
<dbReference type="SUPFAM" id="SSF53474">
    <property type="entry name" value="alpha/beta-Hydrolases"/>
    <property type="match status" value="1"/>
</dbReference>
<sequence>MAFLTVDDYKLHYKVRQGNPDADTLIFIHGLGLDLTTWSNFTPYLDESHNVVLYDFCGHGHTGRPAAALSFDQLHYELHALLEHLSAERCHIIGNGFGGIIGLIYANLHPENIQSLTLVSTPFYFPNELFQHEYQDRFSRVNQEKDLYADQLVHNMVYPVTDEKQSIIKEAFEKADSETYKNMIRMLTPTSEQNFLSELGKLDARTMIMHGELDPVYPANLSVLYSGYIRNSRLIIIPNASNMATMDQPAFIAQCLEDFLDNPAPVEFSQSHNLLIKKFNNIIKSGYESETSHSILQVTALKTFSVRWKDKEVKGKWRQRRAKELLVYLALHQSVTRNKIIQDFYPEASRSDGKNYLRVLLNHIRSIFKQHPDEELVNTLVIDRDHVALTTYVQCDLLDYTEAIDRLHHKDVPLKAKVELFRKLIQEYHPAFLADYHGEWATDLAFNIEWKLSDVLLKLTEDLVTEGSYHEALEILGLGKHIEPYEGFCEEWAKDLVKRV</sequence>
<dbReference type="OrthoDB" id="9805423at2"/>
<dbReference type="EMBL" id="SLXK01000022">
    <property type="protein sequence ID" value="TCP24931.1"/>
    <property type="molecule type" value="Genomic_DNA"/>
</dbReference>
<name>A0A4R2NTP8_9BACL</name>
<dbReference type="GO" id="GO:0046464">
    <property type="term" value="P:acylglycerol catabolic process"/>
    <property type="evidence" value="ECO:0007669"/>
    <property type="project" value="TreeGrafter"/>
</dbReference>
<dbReference type="InterPro" id="IPR050266">
    <property type="entry name" value="AB_hydrolase_sf"/>
</dbReference>
<dbReference type="InterPro" id="IPR000073">
    <property type="entry name" value="AB_hydrolase_1"/>
</dbReference>
<proteinExistence type="predicted"/>
<dbReference type="AlphaFoldDB" id="A0A4R2NTP8"/>
<gene>
    <name evidence="2" type="ORF">EV207_12234</name>
</gene>
<dbReference type="GO" id="GO:0016020">
    <property type="term" value="C:membrane"/>
    <property type="evidence" value="ECO:0007669"/>
    <property type="project" value="TreeGrafter"/>
</dbReference>
<dbReference type="InterPro" id="IPR029058">
    <property type="entry name" value="AB_hydrolase_fold"/>
</dbReference>